<gene>
    <name evidence="2" type="ORF">ARMOST_18424</name>
</gene>
<proteinExistence type="predicted"/>
<dbReference type="EMBL" id="FUEG01000026">
    <property type="protein sequence ID" value="SJL14948.1"/>
    <property type="molecule type" value="Genomic_DNA"/>
</dbReference>
<organism evidence="2 3">
    <name type="scientific">Armillaria ostoyae</name>
    <name type="common">Armillaria root rot fungus</name>
    <dbReference type="NCBI Taxonomy" id="47428"/>
    <lineage>
        <taxon>Eukaryota</taxon>
        <taxon>Fungi</taxon>
        <taxon>Dikarya</taxon>
        <taxon>Basidiomycota</taxon>
        <taxon>Agaricomycotina</taxon>
        <taxon>Agaricomycetes</taxon>
        <taxon>Agaricomycetidae</taxon>
        <taxon>Agaricales</taxon>
        <taxon>Marasmiineae</taxon>
        <taxon>Physalacriaceae</taxon>
        <taxon>Armillaria</taxon>
    </lineage>
</organism>
<evidence type="ECO:0000313" key="3">
    <source>
        <dbReference type="Proteomes" id="UP000219338"/>
    </source>
</evidence>
<feature type="transmembrane region" description="Helical" evidence="1">
    <location>
        <begin position="307"/>
        <end position="326"/>
    </location>
</feature>
<evidence type="ECO:0000313" key="2">
    <source>
        <dbReference type="EMBL" id="SJL14948.1"/>
    </source>
</evidence>
<dbReference type="OrthoDB" id="2923771at2759"/>
<dbReference type="AlphaFoldDB" id="A0A284S1S1"/>
<keyword evidence="1" id="KW-0472">Membrane</keyword>
<keyword evidence="3" id="KW-1185">Reference proteome</keyword>
<feature type="transmembrane region" description="Helical" evidence="1">
    <location>
        <begin position="255"/>
        <end position="272"/>
    </location>
</feature>
<protein>
    <submittedName>
        <fullName evidence="2">Uncharacterized protein</fullName>
    </submittedName>
</protein>
<keyword evidence="1" id="KW-1133">Transmembrane helix</keyword>
<dbReference type="Proteomes" id="UP000219338">
    <property type="component" value="Unassembled WGS sequence"/>
</dbReference>
<keyword evidence="1" id="KW-0812">Transmembrane</keyword>
<evidence type="ECO:0000256" key="1">
    <source>
        <dbReference type="SAM" id="Phobius"/>
    </source>
</evidence>
<accession>A0A284S1S1</accession>
<dbReference type="STRING" id="47428.A0A284S1S1"/>
<dbReference type="OMA" id="TIMICLV"/>
<reference evidence="3" key="1">
    <citation type="journal article" date="2017" name="Nat. Ecol. Evol.">
        <title>Genome expansion and lineage-specific genetic innovations in the forest pathogenic fungi Armillaria.</title>
        <authorList>
            <person name="Sipos G."/>
            <person name="Prasanna A.N."/>
            <person name="Walter M.C."/>
            <person name="O'Connor E."/>
            <person name="Balint B."/>
            <person name="Krizsan K."/>
            <person name="Kiss B."/>
            <person name="Hess J."/>
            <person name="Varga T."/>
            <person name="Slot J."/>
            <person name="Riley R."/>
            <person name="Boka B."/>
            <person name="Rigling D."/>
            <person name="Barry K."/>
            <person name="Lee J."/>
            <person name="Mihaltcheva S."/>
            <person name="LaButti K."/>
            <person name="Lipzen A."/>
            <person name="Waldron R."/>
            <person name="Moloney N.M."/>
            <person name="Sperisen C."/>
            <person name="Kredics L."/>
            <person name="Vagvoelgyi C."/>
            <person name="Patrignani A."/>
            <person name="Fitzpatrick D."/>
            <person name="Nagy I."/>
            <person name="Doyle S."/>
            <person name="Anderson J.B."/>
            <person name="Grigoriev I.V."/>
            <person name="Gueldener U."/>
            <person name="Muensterkoetter M."/>
            <person name="Nagy L.G."/>
        </authorList>
    </citation>
    <scope>NUCLEOTIDE SEQUENCE [LARGE SCALE GENOMIC DNA]</scope>
    <source>
        <strain evidence="3">C18/9</strain>
    </source>
</reference>
<dbReference type="Pfam" id="PF14494">
    <property type="entry name" value="DUF4436"/>
    <property type="match status" value="1"/>
</dbReference>
<sequence>MSTVSPSMAKKIRWCFFFSLAFVIVVPVLCIVLGKTLHPAEFAYIDLDSNDDVPRNQKIYLHADLTSADLKQGTMVIDWSILLDTCDSTSTNCTSVNIYFDANLLHSDTNSSEPSDNNRPTVPTFIWNVTADDQDYYLSNSPKFQTELFVFPQHKYGAIHEVRHTYSSDVYYPFDRYYAEVLAFAEDSITNESVPLVLDSTAGLVEGLKISADVANSSALAQEGLPQLIGIAITLQRGTLIKIYYITSCFPAKPGLITIMICLVMIMTVGFGFQQRNEIVVVPVGTVFAFTRLRLTMPGAPDGFGDILDFVGVLPCLVLLSISLSISQ</sequence>
<dbReference type="InterPro" id="IPR027948">
    <property type="entry name" value="DUF4436"/>
</dbReference>
<name>A0A284S1S1_ARMOS</name>
<feature type="transmembrane region" description="Helical" evidence="1">
    <location>
        <begin position="279"/>
        <end position="295"/>
    </location>
</feature>